<sequence>MSLDVSPHLLAQAERGEVDERDFVDCVRTSLPYAWEMISTLVARLKVDGGEFADNQTPPPDEQARGQLLRALASDAIRGSLERHFGVRLAFQNCHRVAVFPLDGAVDERLTRFTSVRGQLLNQSPTLRDC</sequence>
<comment type="caution">
    <text evidence="1">The sequence shown here is derived from an EMBL/GenBank/DDBJ whole genome shotgun (WGS) entry which is preliminary data.</text>
</comment>
<keyword evidence="2" id="KW-1185">Reference proteome</keyword>
<dbReference type="OrthoDB" id="3428165at2"/>
<dbReference type="NCBIfam" id="NF040488">
    <property type="entry name" value="SCO5389_fam"/>
    <property type="match status" value="1"/>
</dbReference>
<dbReference type="AlphaFoldDB" id="A0A1E7JGZ3"/>
<name>A0A1E7JGZ3_9ACTN</name>
<accession>A0A1E7JGZ3</accession>
<organism evidence="1 2">
    <name type="scientific">Streptomyces abyssalis</name>
    <dbReference type="NCBI Taxonomy" id="933944"/>
    <lineage>
        <taxon>Bacteria</taxon>
        <taxon>Bacillati</taxon>
        <taxon>Actinomycetota</taxon>
        <taxon>Actinomycetes</taxon>
        <taxon>Kitasatosporales</taxon>
        <taxon>Streptomycetaceae</taxon>
        <taxon>Streptomyces</taxon>
    </lineage>
</organism>
<dbReference type="Pfam" id="PF20704">
    <property type="entry name" value="KH_NucS_shadow"/>
    <property type="match status" value="1"/>
</dbReference>
<reference evidence="1 2" key="1">
    <citation type="journal article" date="2016" name="Front. Microbiol.">
        <title>Comparative Genomics Analysis of Streptomyces Species Reveals Their Adaptation to the Marine Environment and Their Diversity at the Genomic Level.</title>
        <authorList>
            <person name="Tian X."/>
            <person name="Zhang Z."/>
            <person name="Yang T."/>
            <person name="Chen M."/>
            <person name="Li J."/>
            <person name="Chen F."/>
            <person name="Yang J."/>
            <person name="Li W."/>
            <person name="Zhang B."/>
            <person name="Zhang Z."/>
            <person name="Wu J."/>
            <person name="Zhang C."/>
            <person name="Long L."/>
            <person name="Xiao J."/>
        </authorList>
    </citation>
    <scope>NUCLEOTIDE SEQUENCE [LARGE SCALE GENOMIC DNA]</scope>
    <source>
        <strain evidence="1 2">SCSIO 10390</strain>
    </source>
</reference>
<gene>
    <name evidence="1" type="ORF">AN215_25115</name>
</gene>
<evidence type="ECO:0000313" key="1">
    <source>
        <dbReference type="EMBL" id="OEU85720.1"/>
    </source>
</evidence>
<dbReference type="STRING" id="933944.AN215_25115"/>
<dbReference type="RefSeq" id="WP_070010879.1">
    <property type="nucleotide sequence ID" value="NZ_LJGS01000039.1"/>
</dbReference>
<protein>
    <submittedName>
        <fullName evidence="1">Uncharacterized protein</fullName>
    </submittedName>
</protein>
<evidence type="ECO:0000313" key="2">
    <source>
        <dbReference type="Proteomes" id="UP000176087"/>
    </source>
</evidence>
<dbReference type="Proteomes" id="UP000176087">
    <property type="component" value="Unassembled WGS sequence"/>
</dbReference>
<dbReference type="EMBL" id="LJGT01000041">
    <property type="protein sequence ID" value="OEU85720.1"/>
    <property type="molecule type" value="Genomic_DNA"/>
</dbReference>
<dbReference type="PATRIC" id="fig|933944.5.peg.4303"/>
<proteinExistence type="predicted"/>